<gene>
    <name evidence="2" type="ORF">F2Q68_00026204</name>
</gene>
<evidence type="ECO:0000313" key="2">
    <source>
        <dbReference type="EMBL" id="KAF2565385.1"/>
    </source>
</evidence>
<dbReference type="Proteomes" id="UP000712281">
    <property type="component" value="Unassembled WGS sequence"/>
</dbReference>
<protein>
    <submittedName>
        <fullName evidence="2">Uncharacterized protein</fullName>
    </submittedName>
</protein>
<accession>A0A8S9I7A9</accession>
<evidence type="ECO:0000313" key="3">
    <source>
        <dbReference type="Proteomes" id="UP000712281"/>
    </source>
</evidence>
<sequence length="130" mass="14956">MWSIKQQDLAMKERFSKLSLLDIERGHGGRQWWVYQAHENHPCGILLLLRERKFEDGADSSSSQATENKRPPGVKAAKASGKKMMAEENALNEFQILTVREYTLGNNVRMSEEDKNMRKEVICCCCWSCC</sequence>
<comment type="caution">
    <text evidence="2">The sequence shown here is derived from an EMBL/GenBank/DDBJ whole genome shotgun (WGS) entry which is preliminary data.</text>
</comment>
<name>A0A8S9I7A9_BRACR</name>
<evidence type="ECO:0000256" key="1">
    <source>
        <dbReference type="SAM" id="MobiDB-lite"/>
    </source>
</evidence>
<feature type="region of interest" description="Disordered" evidence="1">
    <location>
        <begin position="58"/>
        <end position="81"/>
    </location>
</feature>
<reference evidence="2" key="1">
    <citation type="submission" date="2019-12" db="EMBL/GenBank/DDBJ databases">
        <title>Genome sequencing and annotation of Brassica cretica.</title>
        <authorList>
            <person name="Studholme D.J."/>
            <person name="Sarris P.F."/>
        </authorList>
    </citation>
    <scope>NUCLEOTIDE SEQUENCE</scope>
    <source>
        <strain evidence="2">PFS-001/15</strain>
        <tissue evidence="2">Leaf</tissue>
    </source>
</reference>
<dbReference type="AlphaFoldDB" id="A0A8S9I7A9"/>
<dbReference type="EMBL" id="QGKW02001911">
    <property type="protein sequence ID" value="KAF2565385.1"/>
    <property type="molecule type" value="Genomic_DNA"/>
</dbReference>
<proteinExistence type="predicted"/>
<organism evidence="2 3">
    <name type="scientific">Brassica cretica</name>
    <name type="common">Mustard</name>
    <dbReference type="NCBI Taxonomy" id="69181"/>
    <lineage>
        <taxon>Eukaryota</taxon>
        <taxon>Viridiplantae</taxon>
        <taxon>Streptophyta</taxon>
        <taxon>Embryophyta</taxon>
        <taxon>Tracheophyta</taxon>
        <taxon>Spermatophyta</taxon>
        <taxon>Magnoliopsida</taxon>
        <taxon>eudicotyledons</taxon>
        <taxon>Gunneridae</taxon>
        <taxon>Pentapetalae</taxon>
        <taxon>rosids</taxon>
        <taxon>malvids</taxon>
        <taxon>Brassicales</taxon>
        <taxon>Brassicaceae</taxon>
        <taxon>Brassiceae</taxon>
        <taxon>Brassica</taxon>
    </lineage>
</organism>